<evidence type="ECO:0000313" key="2">
    <source>
        <dbReference type="EMBL" id="RXI08098.1"/>
    </source>
</evidence>
<feature type="chain" id="PRO_5019827323" description="EF-hand domain-containing protein" evidence="1">
    <location>
        <begin position="21"/>
        <end position="271"/>
    </location>
</feature>
<evidence type="ECO:0000256" key="1">
    <source>
        <dbReference type="SAM" id="SignalP"/>
    </source>
</evidence>
<dbReference type="Proteomes" id="UP000290289">
    <property type="component" value="Chromosome 1"/>
</dbReference>
<evidence type="ECO:0008006" key="4">
    <source>
        <dbReference type="Google" id="ProtNLM"/>
    </source>
</evidence>
<dbReference type="EMBL" id="RDQH01000327">
    <property type="protein sequence ID" value="RXI08098.1"/>
    <property type="molecule type" value="Genomic_DNA"/>
</dbReference>
<proteinExistence type="predicted"/>
<gene>
    <name evidence="2" type="ORF">DVH24_014664</name>
</gene>
<evidence type="ECO:0000313" key="3">
    <source>
        <dbReference type="Proteomes" id="UP000290289"/>
    </source>
</evidence>
<keyword evidence="3" id="KW-1185">Reference proteome</keyword>
<sequence>MAIAVAVAVVFVFSLSFVFTSRTDSSDLGDSGFDSGSFGGFGSTRKTVLALKSDPLKLLQAQEAQLAFSPSPAFGMAACGSGAPCSSGFFTPPVAGADFRAALGPCLRSISRRFAWYVPSRQAAGTSRDHSVAATTVPPPARIDECSFVAEETRKVFKSFNCNGDGKISVTAALSSSVQSLIDNTAVAIKIIDKSQADAAMEPRILREISAMRRLLLHSPSALRCSSFCACFIRHPPCSAPCKFPQPIIEIYTKKNIIENGIVEQIGAGTM</sequence>
<dbReference type="STRING" id="3750.A0A498KK43"/>
<comment type="caution">
    <text evidence="2">The sequence shown here is derived from an EMBL/GenBank/DDBJ whole genome shotgun (WGS) entry which is preliminary data.</text>
</comment>
<reference evidence="2 3" key="1">
    <citation type="submission" date="2018-10" db="EMBL/GenBank/DDBJ databases">
        <title>A high-quality apple genome assembly.</title>
        <authorList>
            <person name="Hu J."/>
        </authorList>
    </citation>
    <scope>NUCLEOTIDE SEQUENCE [LARGE SCALE GENOMIC DNA]</scope>
    <source>
        <strain evidence="3">cv. HFTH1</strain>
        <tissue evidence="2">Young leaf</tissue>
    </source>
</reference>
<feature type="signal peptide" evidence="1">
    <location>
        <begin position="1"/>
        <end position="20"/>
    </location>
</feature>
<dbReference type="AlphaFoldDB" id="A0A498KK43"/>
<name>A0A498KK43_MALDO</name>
<accession>A0A498KK43</accession>
<keyword evidence="1" id="KW-0732">Signal</keyword>
<protein>
    <recommendedName>
        <fullName evidence="4">EF-hand domain-containing protein</fullName>
    </recommendedName>
</protein>
<organism evidence="2 3">
    <name type="scientific">Malus domestica</name>
    <name type="common">Apple</name>
    <name type="synonym">Pyrus malus</name>
    <dbReference type="NCBI Taxonomy" id="3750"/>
    <lineage>
        <taxon>Eukaryota</taxon>
        <taxon>Viridiplantae</taxon>
        <taxon>Streptophyta</taxon>
        <taxon>Embryophyta</taxon>
        <taxon>Tracheophyta</taxon>
        <taxon>Spermatophyta</taxon>
        <taxon>Magnoliopsida</taxon>
        <taxon>eudicotyledons</taxon>
        <taxon>Gunneridae</taxon>
        <taxon>Pentapetalae</taxon>
        <taxon>rosids</taxon>
        <taxon>fabids</taxon>
        <taxon>Rosales</taxon>
        <taxon>Rosaceae</taxon>
        <taxon>Amygdaloideae</taxon>
        <taxon>Maleae</taxon>
        <taxon>Malus</taxon>
    </lineage>
</organism>